<protein>
    <submittedName>
        <fullName evidence="1">Uncharacterized protein</fullName>
    </submittedName>
</protein>
<proteinExistence type="predicted"/>
<feature type="non-terminal residue" evidence="1">
    <location>
        <position position="1"/>
    </location>
</feature>
<evidence type="ECO:0000313" key="1">
    <source>
        <dbReference type="EMBL" id="CRK36630.1"/>
    </source>
</evidence>
<sequence length="14" mass="1653">PHHPLVRPAARMDR</sequence>
<dbReference type="Proteomes" id="UP000044602">
    <property type="component" value="Unassembled WGS sequence"/>
</dbReference>
<keyword evidence="2" id="KW-1185">Reference proteome</keyword>
<evidence type="ECO:0000313" key="2">
    <source>
        <dbReference type="Proteomes" id="UP000044602"/>
    </source>
</evidence>
<accession>A0A0G4MRA2</accession>
<organism evidence="1 2">
    <name type="scientific">Verticillium longisporum</name>
    <name type="common">Verticillium dahliae var. longisporum</name>
    <dbReference type="NCBI Taxonomy" id="100787"/>
    <lineage>
        <taxon>Eukaryota</taxon>
        <taxon>Fungi</taxon>
        <taxon>Dikarya</taxon>
        <taxon>Ascomycota</taxon>
        <taxon>Pezizomycotina</taxon>
        <taxon>Sordariomycetes</taxon>
        <taxon>Hypocreomycetidae</taxon>
        <taxon>Glomerellales</taxon>
        <taxon>Plectosphaerellaceae</taxon>
        <taxon>Verticillium</taxon>
    </lineage>
</organism>
<reference evidence="2" key="1">
    <citation type="submission" date="2015-05" db="EMBL/GenBank/DDBJ databases">
        <authorList>
            <person name="Fogelqvist Johan"/>
        </authorList>
    </citation>
    <scope>NUCLEOTIDE SEQUENCE [LARGE SCALE GENOMIC DNA]</scope>
</reference>
<name>A0A0G4MRA2_VERLO</name>
<dbReference type="EMBL" id="CVQH01024196">
    <property type="protein sequence ID" value="CRK36630.1"/>
    <property type="molecule type" value="Genomic_DNA"/>
</dbReference>
<gene>
    <name evidence="1" type="ORF">BN1708_020049</name>
</gene>